<evidence type="ECO:0000256" key="11">
    <source>
        <dbReference type="ARBA" id="ARBA00079049"/>
    </source>
</evidence>
<comment type="subunit">
    <text evidence="8">Interacts with ACOT13/THEM2.</text>
</comment>
<feature type="compositionally biased region" description="Basic and acidic residues" evidence="12">
    <location>
        <begin position="266"/>
        <end position="285"/>
    </location>
</feature>
<dbReference type="SMART" id="SM00234">
    <property type="entry name" value="START"/>
    <property type="match status" value="1"/>
</dbReference>
<dbReference type="OMA" id="PMYPREY"/>
<name>A0A0N5CPF9_THECL</name>
<evidence type="ECO:0000313" key="15">
    <source>
        <dbReference type="Proteomes" id="UP000276776"/>
    </source>
</evidence>
<dbReference type="PANTHER" id="PTHR19308">
    <property type="entry name" value="PHOSPHATIDYLCHOLINE TRANSFER PROTEIN"/>
    <property type="match status" value="1"/>
</dbReference>
<dbReference type="Gene3D" id="3.30.530.20">
    <property type="match status" value="1"/>
</dbReference>
<evidence type="ECO:0000313" key="16">
    <source>
        <dbReference type="WBParaSite" id="TCLT_0000210001-mRNA-1"/>
    </source>
</evidence>
<evidence type="ECO:0000256" key="8">
    <source>
        <dbReference type="ARBA" id="ARBA00063535"/>
    </source>
</evidence>
<evidence type="ECO:0000256" key="12">
    <source>
        <dbReference type="SAM" id="MobiDB-lite"/>
    </source>
</evidence>
<keyword evidence="4" id="KW-0597">Phosphoprotein</keyword>
<dbReference type="GO" id="GO:0006869">
    <property type="term" value="P:lipid transport"/>
    <property type="evidence" value="ECO:0007669"/>
    <property type="project" value="UniProtKB-KW"/>
</dbReference>
<keyword evidence="6" id="KW-0445">Lipid transport</keyword>
<evidence type="ECO:0000256" key="6">
    <source>
        <dbReference type="ARBA" id="ARBA00023055"/>
    </source>
</evidence>
<keyword evidence="5" id="KW-0007">Acetylation</keyword>
<accession>A0A0N5CPF9</accession>
<dbReference type="Pfam" id="PF01852">
    <property type="entry name" value="START"/>
    <property type="match status" value="1"/>
</dbReference>
<proteinExistence type="predicted"/>
<comment type="subcellular location">
    <subcellularLocation>
        <location evidence="1">Cytoplasm</location>
    </subcellularLocation>
</comment>
<keyword evidence="7" id="KW-0446">Lipid-binding</keyword>
<dbReference type="FunFam" id="3.30.530.20:FF:000017">
    <property type="entry name" value="Phosphatidylcholine transfer protein, putative"/>
    <property type="match status" value="1"/>
</dbReference>
<keyword evidence="2" id="KW-0813">Transport</keyword>
<feature type="domain" description="START" evidence="13">
    <location>
        <begin position="45"/>
        <end position="238"/>
    </location>
</feature>
<evidence type="ECO:0000313" key="14">
    <source>
        <dbReference type="EMBL" id="VDM97863.1"/>
    </source>
</evidence>
<dbReference type="GO" id="GO:0005829">
    <property type="term" value="C:cytosol"/>
    <property type="evidence" value="ECO:0007669"/>
    <property type="project" value="UniProtKB-ARBA"/>
</dbReference>
<evidence type="ECO:0000256" key="3">
    <source>
        <dbReference type="ARBA" id="ARBA00022490"/>
    </source>
</evidence>
<evidence type="ECO:0000256" key="5">
    <source>
        <dbReference type="ARBA" id="ARBA00022990"/>
    </source>
</evidence>
<evidence type="ECO:0000256" key="9">
    <source>
        <dbReference type="ARBA" id="ARBA00069061"/>
    </source>
</evidence>
<sequence>MKLLLSYHWSPTLFLPIAAVGFSFHENGISDEVMLAEAKLNLDCDRENWEIIRNEENSKVLRRWHADTGVYEFRCSGSYNDITASDFVDAQMDLVFRKKWDPNVEKLELVRKDETTDSELIHWITKFPYPLYPREYVFVRRRYINEKDRCIVIANCAVTDSAKIIPTTENKYVRVETYRSVMVVRAHESFDCKGFDYILSYHDNPESSIPRYAYNWLINYGGPYYLDQVHDAAKELEKQRGQMLVNMMAEKTDAGNSAEISVHKSCSNEDNEKSDIKGKLEKAEPEINSSQSVPNASGKSDSDIHNKTFSNTSPANGNSEFSSFNECLFLD</sequence>
<keyword evidence="3" id="KW-0963">Cytoplasm</keyword>
<reference evidence="14 15" key="2">
    <citation type="submission" date="2018-11" db="EMBL/GenBank/DDBJ databases">
        <authorList>
            <consortium name="Pathogen Informatics"/>
        </authorList>
    </citation>
    <scope>NUCLEOTIDE SEQUENCE [LARGE SCALE GENOMIC DNA]</scope>
</reference>
<feature type="compositionally biased region" description="Polar residues" evidence="12">
    <location>
        <begin position="307"/>
        <end position="324"/>
    </location>
</feature>
<dbReference type="InterPro" id="IPR023393">
    <property type="entry name" value="START-like_dom_sf"/>
</dbReference>
<dbReference type="WBParaSite" id="TCLT_0000210001-mRNA-1">
    <property type="protein sequence ID" value="TCLT_0000210001-mRNA-1"/>
    <property type="gene ID" value="TCLT_0000210001"/>
</dbReference>
<dbReference type="PROSITE" id="PS50848">
    <property type="entry name" value="START"/>
    <property type="match status" value="1"/>
</dbReference>
<organism evidence="16">
    <name type="scientific">Thelazia callipaeda</name>
    <name type="common">Oriental eyeworm</name>
    <name type="synonym">Parasitic nematode</name>
    <dbReference type="NCBI Taxonomy" id="103827"/>
    <lineage>
        <taxon>Eukaryota</taxon>
        <taxon>Metazoa</taxon>
        <taxon>Ecdysozoa</taxon>
        <taxon>Nematoda</taxon>
        <taxon>Chromadorea</taxon>
        <taxon>Rhabditida</taxon>
        <taxon>Spirurina</taxon>
        <taxon>Spiruromorpha</taxon>
        <taxon>Thelazioidea</taxon>
        <taxon>Thelaziidae</taxon>
        <taxon>Thelazia</taxon>
    </lineage>
</organism>
<dbReference type="InterPro" id="IPR051213">
    <property type="entry name" value="START_lipid_transfer"/>
</dbReference>
<dbReference type="InterPro" id="IPR002913">
    <property type="entry name" value="START_lipid-bd_dom"/>
</dbReference>
<feature type="compositionally biased region" description="Polar residues" evidence="12">
    <location>
        <begin position="287"/>
        <end position="299"/>
    </location>
</feature>
<gene>
    <name evidence="14" type="ORF">TCLT_LOCUS2101</name>
</gene>
<dbReference type="SUPFAM" id="SSF55961">
    <property type="entry name" value="Bet v1-like"/>
    <property type="match status" value="1"/>
</dbReference>
<dbReference type="OrthoDB" id="1295045at2759"/>
<dbReference type="PANTHER" id="PTHR19308:SF8">
    <property type="entry name" value="STAR-RELATED LIPID TRANSFER PROTEIN 7, MITOCHONDRIAL"/>
    <property type="match status" value="1"/>
</dbReference>
<evidence type="ECO:0000256" key="7">
    <source>
        <dbReference type="ARBA" id="ARBA00023121"/>
    </source>
</evidence>
<keyword evidence="15" id="KW-1185">Reference proteome</keyword>
<evidence type="ECO:0000256" key="10">
    <source>
        <dbReference type="ARBA" id="ARBA00077188"/>
    </source>
</evidence>
<dbReference type="Proteomes" id="UP000276776">
    <property type="component" value="Unassembled WGS sequence"/>
</dbReference>
<dbReference type="STRING" id="103827.A0A0N5CPF9"/>
<feature type="region of interest" description="Disordered" evidence="12">
    <location>
        <begin position="256"/>
        <end position="324"/>
    </location>
</feature>
<dbReference type="AlphaFoldDB" id="A0A0N5CPF9"/>
<dbReference type="EMBL" id="UYYF01000363">
    <property type="protein sequence ID" value="VDM97863.1"/>
    <property type="molecule type" value="Genomic_DNA"/>
</dbReference>
<dbReference type="GO" id="GO:0008289">
    <property type="term" value="F:lipid binding"/>
    <property type="evidence" value="ECO:0007669"/>
    <property type="project" value="UniProtKB-KW"/>
</dbReference>
<reference evidence="16" key="1">
    <citation type="submission" date="2017-02" db="UniProtKB">
        <authorList>
            <consortium name="WormBaseParasite"/>
        </authorList>
    </citation>
    <scope>IDENTIFICATION</scope>
</reference>
<evidence type="ECO:0000256" key="1">
    <source>
        <dbReference type="ARBA" id="ARBA00004496"/>
    </source>
</evidence>
<evidence type="ECO:0000256" key="2">
    <source>
        <dbReference type="ARBA" id="ARBA00022448"/>
    </source>
</evidence>
<protein>
    <recommendedName>
        <fullName evidence="9">Phosphatidylcholine transfer protein</fullName>
    </recommendedName>
    <alternativeName>
        <fullName evidence="11">START domain-containing protein 2</fullName>
    </alternativeName>
    <alternativeName>
        <fullName evidence="10">StAR-related lipid transfer protein 2</fullName>
    </alternativeName>
</protein>
<evidence type="ECO:0000259" key="13">
    <source>
        <dbReference type="PROSITE" id="PS50848"/>
    </source>
</evidence>
<evidence type="ECO:0000256" key="4">
    <source>
        <dbReference type="ARBA" id="ARBA00022553"/>
    </source>
</evidence>